<keyword evidence="3" id="KW-1185">Reference proteome</keyword>
<evidence type="ECO:0000313" key="3">
    <source>
        <dbReference type="Proteomes" id="UP001231124"/>
    </source>
</evidence>
<keyword evidence="1" id="KW-0812">Transmembrane</keyword>
<comment type="caution">
    <text evidence="2">The sequence shown here is derived from an EMBL/GenBank/DDBJ whole genome shotgun (WGS) entry which is preliminary data.</text>
</comment>
<keyword evidence="1" id="KW-1133">Transmembrane helix</keyword>
<reference evidence="2 3" key="1">
    <citation type="submission" date="2023-07" db="EMBL/GenBank/DDBJ databases">
        <title>Genomic Encyclopedia of Type Strains, Phase IV (KMG-IV): sequencing the most valuable type-strain genomes for metagenomic binning, comparative biology and taxonomic classification.</title>
        <authorList>
            <person name="Goeker M."/>
        </authorList>
    </citation>
    <scope>NUCLEOTIDE SEQUENCE [LARGE SCALE GENOMIC DNA]</scope>
    <source>
        <strain evidence="2 3">DSM 19013</strain>
    </source>
</reference>
<evidence type="ECO:0000313" key="2">
    <source>
        <dbReference type="EMBL" id="MDQ0449656.1"/>
    </source>
</evidence>
<gene>
    <name evidence="2" type="ORF">QO012_004178</name>
</gene>
<proteinExistence type="predicted"/>
<feature type="transmembrane region" description="Helical" evidence="1">
    <location>
        <begin position="138"/>
        <end position="157"/>
    </location>
</feature>
<dbReference type="Gene3D" id="3.40.50.1820">
    <property type="entry name" value="alpha/beta hydrolase"/>
    <property type="match status" value="1"/>
</dbReference>
<dbReference type="SUPFAM" id="SSF53474">
    <property type="entry name" value="alpha/beta-Hydrolases"/>
    <property type="match status" value="1"/>
</dbReference>
<dbReference type="RefSeq" id="WP_238205203.1">
    <property type="nucleotide sequence ID" value="NZ_BPQE01000021.1"/>
</dbReference>
<keyword evidence="1" id="KW-0472">Membrane</keyword>
<evidence type="ECO:0000256" key="1">
    <source>
        <dbReference type="SAM" id="Phobius"/>
    </source>
</evidence>
<dbReference type="Proteomes" id="UP001231124">
    <property type="component" value="Unassembled WGS sequence"/>
</dbReference>
<name>A0ABU0I4V7_9HYPH</name>
<feature type="transmembrane region" description="Helical" evidence="1">
    <location>
        <begin position="177"/>
        <end position="196"/>
    </location>
</feature>
<sequence>MQIAFTPQRALPDPDPPVARRILFYLPGYDPDGERRYRTLFLREIRRYARIFGVPLPRVSRPVASADGLSQSWTVEAEDGGTRTRTEYDVLLWSDLVRRDMARSHWIGAGLNTLAILHGAVNGTLLRLYRANWKCGNVIVYPFVMSLVLLVGVLLSGALGHGLLGYDHLGVGLALPVWLPLLIGGLGGLVGLRFLAPRLDGTFLWQLMHDWVFHWQHARGRRPDYRARLDAFAGHALARLREVEFDEILLVGHSTGGLAAVELADRMLAGDPRLGREGPVLSLLTLGSSLPIVALQPRADETRAEIARLVTCPRLVWVDYQAPQDWMNFPGFRPARDLPLGLSEDEVLNPFVRSAKFKEIIDAATYRQIRLRPFRMHFQFLMANDRAGVFDIFALTLGRRTLRSRVLGDHAGPLGEP</sequence>
<dbReference type="InterPro" id="IPR029058">
    <property type="entry name" value="AB_hydrolase_fold"/>
</dbReference>
<organism evidence="2 3">
    <name type="scientific">Methylobacterium aerolatum</name>
    <dbReference type="NCBI Taxonomy" id="418708"/>
    <lineage>
        <taxon>Bacteria</taxon>
        <taxon>Pseudomonadati</taxon>
        <taxon>Pseudomonadota</taxon>
        <taxon>Alphaproteobacteria</taxon>
        <taxon>Hyphomicrobiales</taxon>
        <taxon>Methylobacteriaceae</taxon>
        <taxon>Methylobacterium</taxon>
    </lineage>
</organism>
<protein>
    <submittedName>
        <fullName evidence="2">Pimeloyl-ACP methyl ester carboxylesterase</fullName>
    </submittedName>
</protein>
<accession>A0ABU0I4V7</accession>
<dbReference type="EMBL" id="JAUSVP010000016">
    <property type="protein sequence ID" value="MDQ0449656.1"/>
    <property type="molecule type" value="Genomic_DNA"/>
</dbReference>